<name>A0A8B8AAM5_CRAVI</name>
<gene>
    <name evidence="3" type="primary">LOC111099780</name>
    <name evidence="4" type="synonym">LOC111119632</name>
</gene>
<dbReference type="GeneID" id="111099780"/>
<dbReference type="RefSeq" id="XP_022315714.1">
    <property type="nucleotide sequence ID" value="XM_022460006.1"/>
</dbReference>
<protein>
    <submittedName>
        <fullName evidence="3 4">Trichohyalin-like</fullName>
    </submittedName>
</protein>
<dbReference type="Pfam" id="PF00836">
    <property type="entry name" value="Stathmin"/>
    <property type="match status" value="1"/>
</dbReference>
<dbReference type="PRINTS" id="PR00345">
    <property type="entry name" value="STATHMIN"/>
</dbReference>
<feature type="compositionally biased region" description="Basic residues" evidence="1">
    <location>
        <begin position="43"/>
        <end position="53"/>
    </location>
</feature>
<reference evidence="3 4" key="1">
    <citation type="submission" date="2025-04" db="UniProtKB">
        <authorList>
            <consortium name="RefSeq"/>
        </authorList>
    </citation>
    <scope>IDENTIFICATION</scope>
    <source>
        <tissue evidence="3 4">Whole sample</tissue>
    </source>
</reference>
<dbReference type="PROSITE" id="PS51663">
    <property type="entry name" value="STATHMIN_3"/>
    <property type="match status" value="1"/>
</dbReference>
<evidence type="ECO:0000313" key="4">
    <source>
        <dbReference type="RefSeq" id="XP_022315714.1"/>
    </source>
</evidence>
<evidence type="ECO:0000256" key="1">
    <source>
        <dbReference type="SAM" id="MobiDB-lite"/>
    </source>
</evidence>
<dbReference type="SUPFAM" id="SSF101494">
    <property type="entry name" value="Stathmin"/>
    <property type="match status" value="1"/>
</dbReference>
<accession>A0A8B8AAM5</accession>
<feature type="region of interest" description="Disordered" evidence="1">
    <location>
        <begin position="1"/>
        <end position="97"/>
    </location>
</feature>
<keyword evidence="2" id="KW-1185">Reference proteome</keyword>
<dbReference type="Proteomes" id="UP000694844">
    <property type="component" value="Chromosome 2"/>
</dbReference>
<feature type="compositionally biased region" description="Basic and acidic residues" evidence="1">
    <location>
        <begin position="250"/>
        <end position="290"/>
    </location>
</feature>
<evidence type="ECO:0000313" key="2">
    <source>
        <dbReference type="Proteomes" id="UP000694844"/>
    </source>
</evidence>
<dbReference type="RefSeq" id="XP_022286944.1">
    <property type="nucleotide sequence ID" value="XM_022431236.1"/>
</dbReference>
<dbReference type="GO" id="GO:0031110">
    <property type="term" value="P:regulation of microtubule polymerization or depolymerization"/>
    <property type="evidence" value="ECO:0007669"/>
    <property type="project" value="InterPro"/>
</dbReference>
<dbReference type="OrthoDB" id="10057469at2759"/>
<feature type="region of interest" description="Disordered" evidence="1">
    <location>
        <begin position="160"/>
        <end position="317"/>
    </location>
</feature>
<evidence type="ECO:0000313" key="3">
    <source>
        <dbReference type="RefSeq" id="XP_022286944.1"/>
    </source>
</evidence>
<feature type="compositionally biased region" description="Polar residues" evidence="1">
    <location>
        <begin position="54"/>
        <end position="86"/>
    </location>
</feature>
<dbReference type="Proteomes" id="UP000694844">
    <property type="component" value="Chromosome 6"/>
</dbReference>
<dbReference type="InterPro" id="IPR000956">
    <property type="entry name" value="Stathmin_fam"/>
</dbReference>
<dbReference type="Gene3D" id="6.10.280.30">
    <property type="match status" value="1"/>
</dbReference>
<dbReference type="InterPro" id="IPR036002">
    <property type="entry name" value="Stathmin_sf"/>
</dbReference>
<organism evidence="2 3">
    <name type="scientific">Crassostrea virginica</name>
    <name type="common">Eastern oyster</name>
    <dbReference type="NCBI Taxonomy" id="6565"/>
    <lineage>
        <taxon>Eukaryota</taxon>
        <taxon>Metazoa</taxon>
        <taxon>Spiralia</taxon>
        <taxon>Lophotrochozoa</taxon>
        <taxon>Mollusca</taxon>
        <taxon>Bivalvia</taxon>
        <taxon>Autobranchia</taxon>
        <taxon>Pteriomorphia</taxon>
        <taxon>Ostreida</taxon>
        <taxon>Ostreoidea</taxon>
        <taxon>Ostreidae</taxon>
        <taxon>Crassostrea</taxon>
    </lineage>
</organism>
<sequence>MGCKHSKGAIRIQPVGPAEIRRDNSKLKKCASDMNIERDVSSRKKSGMRRTKSQKSTGSHLTASCASLDSQLSHSDSPRGQSATSKVSKHSTDSGLGEEYAHVITEFSHEKDIRKIEEEFEENEGLDLGISGTAIPVRTSAKDRERMQEAMIMQALREEGLITRPQGQGASGFSFEITAEGAMMKRPPPRLEKLEKRRKKKRALTEDEIREKLERAERRKRRKEQERLEKIKEKEKTNPNEALEQFAQMQKEKEEQVNKKLDSVSDNREKLLRERQQRQKERQRRAELVRQRKQLAAMDSNEQDENDVIPIGNQLAQ</sequence>
<proteinExistence type="predicted"/>
<dbReference type="KEGG" id="cvn:111099780"/>
<feature type="compositionally biased region" description="Basic and acidic residues" evidence="1">
    <location>
        <begin position="203"/>
        <end position="238"/>
    </location>
</feature>
<dbReference type="KEGG" id="cvn:111119632"/>
<dbReference type="AlphaFoldDB" id="A0A8B8AAM5"/>